<protein>
    <recommendedName>
        <fullName evidence="4">HTH arsR-type domain-containing protein</fullName>
    </recommendedName>
</protein>
<dbReference type="PRINTS" id="PR00778">
    <property type="entry name" value="HTHARSR"/>
</dbReference>
<evidence type="ECO:0000313" key="5">
    <source>
        <dbReference type="EMBL" id="OGE03295.1"/>
    </source>
</evidence>
<dbReference type="PROSITE" id="PS50987">
    <property type="entry name" value="HTH_ARSR_2"/>
    <property type="match status" value="1"/>
</dbReference>
<dbReference type="InterPro" id="IPR001845">
    <property type="entry name" value="HTH_ArsR_DNA-bd_dom"/>
</dbReference>
<evidence type="ECO:0000256" key="3">
    <source>
        <dbReference type="ARBA" id="ARBA00023163"/>
    </source>
</evidence>
<reference evidence="5 6" key="1">
    <citation type="journal article" date="2016" name="Nat. Commun.">
        <title>Thousands of microbial genomes shed light on interconnected biogeochemical processes in an aquifer system.</title>
        <authorList>
            <person name="Anantharaman K."/>
            <person name="Brown C.T."/>
            <person name="Hug L.A."/>
            <person name="Sharon I."/>
            <person name="Castelle C.J."/>
            <person name="Probst A.J."/>
            <person name="Thomas B.C."/>
            <person name="Singh A."/>
            <person name="Wilkins M.J."/>
            <person name="Karaoz U."/>
            <person name="Brodie E.L."/>
            <person name="Williams K.H."/>
            <person name="Hubbard S.S."/>
            <person name="Banfield J.F."/>
        </authorList>
    </citation>
    <scope>NUCLEOTIDE SEQUENCE [LARGE SCALE GENOMIC DNA]</scope>
</reference>
<dbReference type="PANTHER" id="PTHR33154">
    <property type="entry name" value="TRANSCRIPTIONAL REGULATOR, ARSR FAMILY"/>
    <property type="match status" value="1"/>
</dbReference>
<dbReference type="AlphaFoldDB" id="A0A1F5HH14"/>
<keyword evidence="2" id="KW-0238">DNA-binding</keyword>
<dbReference type="InterPro" id="IPR051081">
    <property type="entry name" value="HTH_MetalResp_TranReg"/>
</dbReference>
<evidence type="ECO:0000256" key="2">
    <source>
        <dbReference type="ARBA" id="ARBA00023125"/>
    </source>
</evidence>
<dbReference type="GO" id="GO:0003677">
    <property type="term" value="F:DNA binding"/>
    <property type="evidence" value="ECO:0007669"/>
    <property type="project" value="UniProtKB-KW"/>
</dbReference>
<gene>
    <name evidence="5" type="ORF">A2196_05885</name>
</gene>
<comment type="caution">
    <text evidence="5">The sequence shown here is derived from an EMBL/GenBank/DDBJ whole genome shotgun (WGS) entry which is preliminary data.</text>
</comment>
<keyword evidence="3" id="KW-0804">Transcription</keyword>
<organism evidence="5 6">
    <name type="scientific">Candidatus Curtissbacteria bacterium RIFOXYA1_FULL_41_14</name>
    <dbReference type="NCBI Taxonomy" id="1797737"/>
    <lineage>
        <taxon>Bacteria</taxon>
        <taxon>Candidatus Curtissiibacteriota</taxon>
    </lineage>
</organism>
<keyword evidence="1" id="KW-0805">Transcription regulation</keyword>
<dbReference type="CDD" id="cd00090">
    <property type="entry name" value="HTH_ARSR"/>
    <property type="match status" value="1"/>
</dbReference>
<dbReference type="GO" id="GO:0003700">
    <property type="term" value="F:DNA-binding transcription factor activity"/>
    <property type="evidence" value="ECO:0007669"/>
    <property type="project" value="InterPro"/>
</dbReference>
<dbReference type="SMART" id="SM00418">
    <property type="entry name" value="HTH_ARSR"/>
    <property type="match status" value="1"/>
</dbReference>
<evidence type="ECO:0000313" key="6">
    <source>
        <dbReference type="Proteomes" id="UP000176751"/>
    </source>
</evidence>
<dbReference type="InterPro" id="IPR036388">
    <property type="entry name" value="WH-like_DNA-bd_sf"/>
</dbReference>
<dbReference type="Pfam" id="PF01022">
    <property type="entry name" value="HTH_5"/>
    <property type="match status" value="1"/>
</dbReference>
<dbReference type="InterPro" id="IPR036390">
    <property type="entry name" value="WH_DNA-bd_sf"/>
</dbReference>
<proteinExistence type="predicted"/>
<dbReference type="PANTHER" id="PTHR33154:SF33">
    <property type="entry name" value="TRANSCRIPTIONAL REPRESSOR SDPR"/>
    <property type="match status" value="1"/>
</dbReference>
<dbReference type="SUPFAM" id="SSF46785">
    <property type="entry name" value="Winged helix' DNA-binding domain"/>
    <property type="match status" value="1"/>
</dbReference>
<feature type="domain" description="HTH arsR-type" evidence="4">
    <location>
        <begin position="1"/>
        <end position="90"/>
    </location>
</feature>
<dbReference type="InterPro" id="IPR011991">
    <property type="entry name" value="ArsR-like_HTH"/>
</dbReference>
<evidence type="ECO:0000259" key="4">
    <source>
        <dbReference type="PROSITE" id="PS50987"/>
    </source>
</evidence>
<dbReference type="STRING" id="1797737.A2196_05885"/>
<sequence>MSSLSSILKLVGDESRLKILCILRQGEHCVCEIIQHLELSQTLISHHLKDLKDAGLVSNRKDNRWNHYSLTEEGQKIVNLIFQIEERRNK</sequence>
<accession>A0A1F5HH14</accession>
<dbReference type="NCBIfam" id="NF033788">
    <property type="entry name" value="HTH_metalloreg"/>
    <property type="match status" value="1"/>
</dbReference>
<dbReference type="Gene3D" id="1.10.10.10">
    <property type="entry name" value="Winged helix-like DNA-binding domain superfamily/Winged helix DNA-binding domain"/>
    <property type="match status" value="1"/>
</dbReference>
<dbReference type="Proteomes" id="UP000176751">
    <property type="component" value="Unassembled WGS sequence"/>
</dbReference>
<dbReference type="EMBL" id="MFCA01000001">
    <property type="protein sequence ID" value="OGE03295.1"/>
    <property type="molecule type" value="Genomic_DNA"/>
</dbReference>
<evidence type="ECO:0000256" key="1">
    <source>
        <dbReference type="ARBA" id="ARBA00023015"/>
    </source>
</evidence>
<name>A0A1F5HH14_9BACT</name>